<sequence length="95" mass="10900">MIERERLLRAIERGTIVVIPKRSLAQTPQVVPPRPYPFEAAPTRARMRRDRFWQRADVIALKRRGLLMAGDEYARLHAAGTARDKPAGDDTHRVD</sequence>
<gene>
    <name evidence="1" type="ORF">HBH26_07235</name>
</gene>
<reference evidence="1 2" key="1">
    <citation type="submission" date="2020-03" db="EMBL/GenBank/DDBJ databases">
        <authorList>
            <person name="Wang L."/>
            <person name="He N."/>
            <person name="Li Y."/>
            <person name="Fang Y."/>
            <person name="Zhang F."/>
        </authorList>
    </citation>
    <scope>NUCLEOTIDE SEQUENCE [LARGE SCALE GENOMIC DNA]</scope>
    <source>
        <strain evidence="1 2">36D10-4-7</strain>
    </source>
</reference>
<accession>A0ABX1CPX2</accession>
<name>A0ABX1CPX2_9SPHN</name>
<dbReference type="RefSeq" id="WP_168133900.1">
    <property type="nucleotide sequence ID" value="NZ_JAAVJH010000003.1"/>
</dbReference>
<evidence type="ECO:0000313" key="1">
    <source>
        <dbReference type="EMBL" id="NJR78412.1"/>
    </source>
</evidence>
<evidence type="ECO:0000313" key="2">
    <source>
        <dbReference type="Proteomes" id="UP000732399"/>
    </source>
</evidence>
<dbReference type="EMBL" id="JAAVJH010000003">
    <property type="protein sequence ID" value="NJR78412.1"/>
    <property type="molecule type" value="Genomic_DNA"/>
</dbReference>
<organism evidence="1 2">
    <name type="scientific">Sphingomonas corticis</name>
    <dbReference type="NCBI Taxonomy" id="2722791"/>
    <lineage>
        <taxon>Bacteria</taxon>
        <taxon>Pseudomonadati</taxon>
        <taxon>Pseudomonadota</taxon>
        <taxon>Alphaproteobacteria</taxon>
        <taxon>Sphingomonadales</taxon>
        <taxon>Sphingomonadaceae</taxon>
        <taxon>Sphingomonas</taxon>
    </lineage>
</organism>
<protein>
    <submittedName>
        <fullName evidence="1">Uncharacterized protein</fullName>
    </submittedName>
</protein>
<keyword evidence="2" id="KW-1185">Reference proteome</keyword>
<proteinExistence type="predicted"/>
<dbReference type="Proteomes" id="UP000732399">
    <property type="component" value="Unassembled WGS sequence"/>
</dbReference>
<comment type="caution">
    <text evidence="1">The sequence shown here is derived from an EMBL/GenBank/DDBJ whole genome shotgun (WGS) entry which is preliminary data.</text>
</comment>